<gene>
    <name evidence="2" type="ORF">BOH66_03905</name>
</gene>
<feature type="region of interest" description="Disordered" evidence="1">
    <location>
        <begin position="1"/>
        <end position="98"/>
    </location>
</feature>
<evidence type="ECO:0000313" key="3">
    <source>
        <dbReference type="Proteomes" id="UP000187185"/>
    </source>
</evidence>
<evidence type="ECO:0000256" key="1">
    <source>
        <dbReference type="SAM" id="MobiDB-lite"/>
    </source>
</evidence>
<dbReference type="AlphaFoldDB" id="A0A1P8U5X4"/>
<dbReference type="Proteomes" id="UP000187185">
    <property type="component" value="Chromosome"/>
</dbReference>
<sequence length="98" mass="9823">MGNDLPEGVVNAEPSGGWESGDAADAETTDAETTDAEETDGSSESAVEGGIRYTPEDAQADAAASGAGAVTVPDQFVESAEIQAGMDPDLQTDAQSES</sequence>
<reference evidence="2 3" key="1">
    <citation type="submission" date="2016-12" db="EMBL/GenBank/DDBJ databases">
        <title>Complete genome sequence of Microbacterium aurum KACC 15219.</title>
        <authorList>
            <person name="Jung Y."/>
            <person name="Shin J.-H."/>
            <person name="Lee Y.-J."/>
            <person name="Yi H."/>
            <person name="Bahn Y.-S."/>
            <person name="Kim J.F."/>
            <person name="Lee D.-W."/>
        </authorList>
    </citation>
    <scope>NUCLEOTIDE SEQUENCE [LARGE SCALE GENOMIC DNA]</scope>
    <source>
        <strain evidence="2 3">KACC 15219</strain>
    </source>
</reference>
<feature type="compositionally biased region" description="Acidic residues" evidence="1">
    <location>
        <begin position="22"/>
        <end position="41"/>
    </location>
</feature>
<evidence type="ECO:0000313" key="2">
    <source>
        <dbReference type="EMBL" id="APZ33509.1"/>
    </source>
</evidence>
<feature type="compositionally biased region" description="Low complexity" evidence="1">
    <location>
        <begin position="60"/>
        <end position="69"/>
    </location>
</feature>
<accession>A0A1P8U5X4</accession>
<dbReference type="EMBL" id="CP018762">
    <property type="protein sequence ID" value="APZ33509.1"/>
    <property type="molecule type" value="Genomic_DNA"/>
</dbReference>
<name>A0A1P8U5X4_9MICO</name>
<protein>
    <submittedName>
        <fullName evidence="2">Uncharacterized protein</fullName>
    </submittedName>
</protein>
<organism evidence="2 3">
    <name type="scientific">Microbacterium aurum</name>
    <dbReference type="NCBI Taxonomy" id="36805"/>
    <lineage>
        <taxon>Bacteria</taxon>
        <taxon>Bacillati</taxon>
        <taxon>Actinomycetota</taxon>
        <taxon>Actinomycetes</taxon>
        <taxon>Micrococcales</taxon>
        <taxon>Microbacteriaceae</taxon>
        <taxon>Microbacterium</taxon>
    </lineage>
</organism>
<dbReference type="KEGG" id="maur:BOH66_03905"/>
<proteinExistence type="predicted"/>
<dbReference type="RefSeq" id="WP_076689475.1">
    <property type="nucleotide sequence ID" value="NZ_CALBSP010000002.1"/>
</dbReference>
<keyword evidence="3" id="KW-1185">Reference proteome</keyword>